<protein>
    <submittedName>
        <fullName evidence="1">Uncharacterized protein</fullName>
    </submittedName>
</protein>
<gene>
    <name evidence="1" type="ORF">CGZ91_05790</name>
</gene>
<dbReference type="EMBL" id="NMVJ01000006">
    <property type="protein sequence ID" value="OYN90987.1"/>
    <property type="molecule type" value="Genomic_DNA"/>
</dbReference>
<sequence length="153" mass="17287">MDLAVIDPYRVIPIHVTAQFAWGGLAAPTEASWQHFLEGRETLRGLTARVHEIQDAIAAQDPRAAGELHSETDDTIVLLVLRRDQWLFLVELIHGWMEVSRWPECRIPPDELEESVQADLANMAIIRDAVTASDRQAQAIVEEHADSTIEWML</sequence>
<proteinExistence type="predicted"/>
<comment type="caution">
    <text evidence="1">The sequence shown here is derived from an EMBL/GenBank/DDBJ whole genome shotgun (WGS) entry which is preliminary data.</text>
</comment>
<evidence type="ECO:0000313" key="1">
    <source>
        <dbReference type="EMBL" id="OYN90987.1"/>
    </source>
</evidence>
<dbReference type="Proteomes" id="UP000216300">
    <property type="component" value="Unassembled WGS sequence"/>
</dbReference>
<keyword evidence="2" id="KW-1185">Reference proteome</keyword>
<evidence type="ECO:0000313" key="2">
    <source>
        <dbReference type="Proteomes" id="UP000216300"/>
    </source>
</evidence>
<dbReference type="RefSeq" id="WP_094453363.1">
    <property type="nucleotide sequence ID" value="NZ_NMVJ01000006.1"/>
</dbReference>
<name>A0A255EHI6_9ACTN</name>
<accession>A0A255EHI6</accession>
<dbReference type="AlphaFoldDB" id="A0A255EHI6"/>
<organism evidence="1 2">
    <name type="scientific">Parenemella sanctibonifatiensis</name>
    <dbReference type="NCBI Taxonomy" id="2016505"/>
    <lineage>
        <taxon>Bacteria</taxon>
        <taxon>Bacillati</taxon>
        <taxon>Actinomycetota</taxon>
        <taxon>Actinomycetes</taxon>
        <taxon>Propionibacteriales</taxon>
        <taxon>Propionibacteriaceae</taxon>
        <taxon>Parenemella</taxon>
    </lineage>
</organism>
<reference evidence="1 2" key="1">
    <citation type="submission" date="2017-07" db="EMBL/GenBank/DDBJ databases">
        <title>Draft whole genome sequences of clinical Proprionibacteriaceae strains.</title>
        <authorList>
            <person name="Bernier A.-M."/>
            <person name="Bernard K."/>
            <person name="Domingo M.-C."/>
        </authorList>
    </citation>
    <scope>NUCLEOTIDE SEQUENCE [LARGE SCALE GENOMIC DNA]</scope>
    <source>
        <strain evidence="1 2">NML 150081</strain>
    </source>
</reference>